<keyword evidence="3" id="KW-0804">Transcription</keyword>
<dbReference type="Gene3D" id="1.10.10.10">
    <property type="entry name" value="Winged helix-like DNA-binding domain superfamily/Winged helix DNA-binding domain"/>
    <property type="match status" value="1"/>
</dbReference>
<gene>
    <name evidence="5" type="ORF">HALTITAN_0191</name>
</gene>
<dbReference type="InterPro" id="IPR036390">
    <property type="entry name" value="WH_DNA-bd_sf"/>
</dbReference>
<keyword evidence="2 5" id="KW-0238">DNA-binding</keyword>
<dbReference type="InterPro" id="IPR036388">
    <property type="entry name" value="WH-like_DNA-bd_sf"/>
</dbReference>
<dbReference type="CDD" id="cd07377">
    <property type="entry name" value="WHTH_GntR"/>
    <property type="match status" value="1"/>
</dbReference>
<dbReference type="GO" id="GO:0045892">
    <property type="term" value="P:negative regulation of DNA-templated transcription"/>
    <property type="evidence" value="ECO:0007669"/>
    <property type="project" value="TreeGrafter"/>
</dbReference>
<reference evidence="5 6" key="1">
    <citation type="journal article" date="2013" name="Genome Announc.">
        <title>Draft Genome of the Marine Gammaproteobacterium Halomonas titanicae.</title>
        <authorList>
            <person name="Sanchez-Porro C."/>
            <person name="de la Haba R.R."/>
            <person name="Cruz-Hernandez N."/>
            <person name="Gonzalez J.M."/>
            <person name="Reyes-Guirao C."/>
            <person name="Navarro-Sampedro L."/>
            <person name="Carballo M."/>
            <person name="Ventosa A."/>
        </authorList>
    </citation>
    <scope>NUCLEOTIDE SEQUENCE [LARGE SCALE GENOMIC DNA]</scope>
    <source>
        <strain evidence="5 6">BH1</strain>
    </source>
</reference>
<dbReference type="SUPFAM" id="SSF64288">
    <property type="entry name" value="Chorismate lyase-like"/>
    <property type="match status" value="1"/>
</dbReference>
<dbReference type="SMART" id="SM00345">
    <property type="entry name" value="HTH_GNTR"/>
    <property type="match status" value="1"/>
</dbReference>
<name>L9UD84_9GAMM</name>
<dbReference type="AlphaFoldDB" id="L9UD84"/>
<dbReference type="PROSITE" id="PS50949">
    <property type="entry name" value="HTH_GNTR"/>
    <property type="match status" value="1"/>
</dbReference>
<dbReference type="GeneID" id="69281250"/>
<proteinExistence type="predicted"/>
<accession>L9UD84</accession>
<protein>
    <submittedName>
        <fullName evidence="5">Winged helix-turn-helix transcription repressor, DNA-binding</fullName>
    </submittedName>
</protein>
<dbReference type="GO" id="GO:0003700">
    <property type="term" value="F:DNA-binding transcription factor activity"/>
    <property type="evidence" value="ECO:0007669"/>
    <property type="project" value="InterPro"/>
</dbReference>
<keyword evidence="1" id="KW-0805">Transcription regulation</keyword>
<dbReference type="PANTHER" id="PTHR44846:SF1">
    <property type="entry name" value="MANNOSYL-D-GLYCERATE TRANSPORT_METABOLISM SYSTEM REPRESSOR MNGR-RELATED"/>
    <property type="match status" value="1"/>
</dbReference>
<dbReference type="Proteomes" id="UP000011651">
    <property type="component" value="Unassembled WGS sequence"/>
</dbReference>
<dbReference type="SUPFAM" id="SSF46785">
    <property type="entry name" value="Winged helix' DNA-binding domain"/>
    <property type="match status" value="1"/>
</dbReference>
<evidence type="ECO:0000313" key="6">
    <source>
        <dbReference type="Proteomes" id="UP000011651"/>
    </source>
</evidence>
<organism evidence="5 6">
    <name type="scientific">Vreelandella titanicae BH1</name>
    <dbReference type="NCBI Taxonomy" id="1204738"/>
    <lineage>
        <taxon>Bacteria</taxon>
        <taxon>Pseudomonadati</taxon>
        <taxon>Pseudomonadota</taxon>
        <taxon>Gammaproteobacteria</taxon>
        <taxon>Oceanospirillales</taxon>
        <taxon>Halomonadaceae</taxon>
        <taxon>Vreelandella</taxon>
    </lineage>
</organism>
<dbReference type="Pfam" id="PF00392">
    <property type="entry name" value="GntR"/>
    <property type="match status" value="1"/>
</dbReference>
<dbReference type="GO" id="GO:0003677">
    <property type="term" value="F:DNA binding"/>
    <property type="evidence" value="ECO:0007669"/>
    <property type="project" value="UniProtKB-KW"/>
</dbReference>
<feature type="domain" description="HTH gntR-type" evidence="4">
    <location>
        <begin position="28"/>
        <end position="96"/>
    </location>
</feature>
<dbReference type="InterPro" id="IPR028978">
    <property type="entry name" value="Chorismate_lyase_/UTRA_dom_sf"/>
</dbReference>
<evidence type="ECO:0000256" key="1">
    <source>
        <dbReference type="ARBA" id="ARBA00023015"/>
    </source>
</evidence>
<dbReference type="InterPro" id="IPR000524">
    <property type="entry name" value="Tscrpt_reg_HTH_GntR"/>
</dbReference>
<dbReference type="InterPro" id="IPR050679">
    <property type="entry name" value="Bact_HTH_transcr_reg"/>
</dbReference>
<evidence type="ECO:0000256" key="2">
    <source>
        <dbReference type="ARBA" id="ARBA00023125"/>
    </source>
</evidence>
<sequence length="255" mass="28650">MTKKNQDAALCSLLIQKLKEERHRNPQETKRTALRLALMAAIREGKVKPGERLPSESELARSLELSLGTVQSALGQLQDLGLIVRRRGDGTRIADAEPLGPNIWHFRFRVAATNRPLRLTQVKVEVLRTNERGPWSEHLGPGPYVVIRRRLTGDNINLGAEMYLPQRLINIDDIELSELEGVNLRICLEAFLGQRSHQANTLIAINHLSLRHAALFEMRPDNATFCVTACTSLGDGSPFYYQDIYAPSDLLILEI</sequence>
<dbReference type="EMBL" id="AOPO01000001">
    <property type="protein sequence ID" value="ELY22576.1"/>
    <property type="molecule type" value="Genomic_DNA"/>
</dbReference>
<evidence type="ECO:0000259" key="4">
    <source>
        <dbReference type="PROSITE" id="PS50949"/>
    </source>
</evidence>
<dbReference type="Gene3D" id="3.40.1410.10">
    <property type="entry name" value="Chorismate lyase-like"/>
    <property type="match status" value="1"/>
</dbReference>
<evidence type="ECO:0000313" key="5">
    <source>
        <dbReference type="EMBL" id="ELY22576.1"/>
    </source>
</evidence>
<dbReference type="PANTHER" id="PTHR44846">
    <property type="entry name" value="MANNOSYL-D-GLYCERATE TRANSPORT/METABOLISM SYSTEM REPRESSOR MNGR-RELATED"/>
    <property type="match status" value="1"/>
</dbReference>
<dbReference type="RefSeq" id="WP_009286024.1">
    <property type="nucleotide sequence ID" value="NZ_AOPO01000001.1"/>
</dbReference>
<comment type="caution">
    <text evidence="5">The sequence shown here is derived from an EMBL/GenBank/DDBJ whole genome shotgun (WGS) entry which is preliminary data.</text>
</comment>
<evidence type="ECO:0000256" key="3">
    <source>
        <dbReference type="ARBA" id="ARBA00023163"/>
    </source>
</evidence>